<organism evidence="2 3">
    <name type="scientific">Tetragonisca angustula</name>
    <dbReference type="NCBI Taxonomy" id="166442"/>
    <lineage>
        <taxon>Eukaryota</taxon>
        <taxon>Metazoa</taxon>
        <taxon>Ecdysozoa</taxon>
        <taxon>Arthropoda</taxon>
        <taxon>Hexapoda</taxon>
        <taxon>Insecta</taxon>
        <taxon>Pterygota</taxon>
        <taxon>Neoptera</taxon>
        <taxon>Endopterygota</taxon>
        <taxon>Hymenoptera</taxon>
        <taxon>Apocrita</taxon>
        <taxon>Aculeata</taxon>
        <taxon>Apoidea</taxon>
        <taxon>Anthophila</taxon>
        <taxon>Apidae</taxon>
        <taxon>Tetragonisca</taxon>
    </lineage>
</organism>
<name>A0AAW0ZRG6_9HYME</name>
<gene>
    <name evidence="2" type="ORF">QLX08_007087</name>
</gene>
<evidence type="ECO:0000313" key="2">
    <source>
        <dbReference type="EMBL" id="KAK9300094.1"/>
    </source>
</evidence>
<evidence type="ECO:0000313" key="3">
    <source>
        <dbReference type="Proteomes" id="UP001432146"/>
    </source>
</evidence>
<reference evidence="2 3" key="1">
    <citation type="submission" date="2024-05" db="EMBL/GenBank/DDBJ databases">
        <title>The nuclear and mitochondrial genome assemblies of Tetragonisca angustula (Apidae: Meliponini), a tiny yet remarkable pollinator in the Neotropics.</title>
        <authorList>
            <person name="Ferrari R."/>
            <person name="Ricardo P.C."/>
            <person name="Dias F.C."/>
            <person name="Araujo N.S."/>
            <person name="Soares D.O."/>
            <person name="Zhou Q.-S."/>
            <person name="Zhu C.-D."/>
            <person name="Coutinho L."/>
            <person name="Airas M.C."/>
            <person name="Batista T.M."/>
        </authorList>
    </citation>
    <scope>NUCLEOTIDE SEQUENCE [LARGE SCALE GENOMIC DNA]</scope>
    <source>
        <strain evidence="2">ASF017062</strain>
        <tissue evidence="2">Abdomen</tissue>
    </source>
</reference>
<proteinExistence type="predicted"/>
<sequence length="99" mass="10575">MAEDSKFRGWKAGGNPSGRRFSLFQDVIASPTGKHGRASRDYPYWGSGARGVETMPGFSAGSMRLSSSRSPTACVVSSMRDSANGSRGDFERASARAIH</sequence>
<feature type="region of interest" description="Disordered" evidence="1">
    <location>
        <begin position="77"/>
        <end position="99"/>
    </location>
</feature>
<accession>A0AAW0ZRG6</accession>
<feature type="compositionally biased region" description="Basic and acidic residues" evidence="1">
    <location>
        <begin position="88"/>
        <end position="99"/>
    </location>
</feature>
<dbReference type="Proteomes" id="UP001432146">
    <property type="component" value="Unassembled WGS sequence"/>
</dbReference>
<protein>
    <submittedName>
        <fullName evidence="2">Uncharacterized protein</fullName>
    </submittedName>
</protein>
<keyword evidence="3" id="KW-1185">Reference proteome</keyword>
<evidence type="ECO:0000256" key="1">
    <source>
        <dbReference type="SAM" id="MobiDB-lite"/>
    </source>
</evidence>
<dbReference type="AlphaFoldDB" id="A0AAW0ZRG6"/>
<comment type="caution">
    <text evidence="2">The sequence shown here is derived from an EMBL/GenBank/DDBJ whole genome shotgun (WGS) entry which is preliminary data.</text>
</comment>
<dbReference type="EMBL" id="JAWNGG020000133">
    <property type="protein sequence ID" value="KAK9300094.1"/>
    <property type="molecule type" value="Genomic_DNA"/>
</dbReference>